<feature type="transmembrane region" description="Helical" evidence="3">
    <location>
        <begin position="240"/>
        <end position="264"/>
    </location>
</feature>
<protein>
    <submittedName>
        <fullName evidence="4">Uncharacterized protein</fullName>
    </submittedName>
</protein>
<evidence type="ECO:0000313" key="4">
    <source>
        <dbReference type="EMBL" id="KGE67598.1"/>
    </source>
</evidence>
<feature type="transmembrane region" description="Helical" evidence="3">
    <location>
        <begin position="165"/>
        <end position="187"/>
    </location>
</feature>
<feature type="transmembrane region" description="Helical" evidence="3">
    <location>
        <begin position="59"/>
        <end position="88"/>
    </location>
</feature>
<dbReference type="Gene3D" id="1.20.1300.10">
    <property type="entry name" value="Fumarate reductase/succinate dehydrogenase, transmembrane subunit"/>
    <property type="match status" value="1"/>
</dbReference>
<proteinExistence type="predicted"/>
<feature type="transmembrane region" description="Helical" evidence="3">
    <location>
        <begin position="297"/>
        <end position="317"/>
    </location>
</feature>
<feature type="transmembrane region" description="Helical" evidence="3">
    <location>
        <begin position="100"/>
        <end position="122"/>
    </location>
</feature>
<evidence type="ECO:0000313" key="5">
    <source>
        <dbReference type="Proteomes" id="UP000030060"/>
    </source>
</evidence>
<dbReference type="InterPro" id="IPR034804">
    <property type="entry name" value="SQR/QFR_C/D"/>
</dbReference>
<accession>A0A0A1Z081</accession>
<organism evidence="4 5">
    <name type="scientific">Pseudomonas fluorescens LMG 5329</name>
    <dbReference type="NCBI Taxonomy" id="1324332"/>
    <lineage>
        <taxon>Bacteria</taxon>
        <taxon>Pseudomonadati</taxon>
        <taxon>Pseudomonadota</taxon>
        <taxon>Gammaproteobacteria</taxon>
        <taxon>Pseudomonadales</taxon>
        <taxon>Pseudomonadaceae</taxon>
        <taxon>Pseudomonas</taxon>
    </lineage>
</organism>
<name>A0A0A1Z081_PSEFL</name>
<dbReference type="AlphaFoldDB" id="A0A0A1Z081"/>
<evidence type="ECO:0000256" key="1">
    <source>
        <dbReference type="ARBA" id="ARBA00022692"/>
    </source>
</evidence>
<reference evidence="4 5" key="1">
    <citation type="journal article" date="2013" name="Genome Announc.">
        <title>Draft Genome Sequence of Pseudomonas fluorescens LMG 5329, a White Line-Inducing Principle-Producing Bioindicator for the Mushroom Pathogen Pseudomonas tolaasii.</title>
        <authorList>
            <person name="Ghequire M.G."/>
            <person name="Rokni-Zadeh H."/>
            <person name="Zarrineh P."/>
            <person name="De Mot R."/>
        </authorList>
    </citation>
    <scope>NUCLEOTIDE SEQUENCE [LARGE SCALE GENOMIC DNA]</scope>
    <source>
        <strain evidence="4 5">LMG 5329</strain>
    </source>
</reference>
<dbReference type="EMBL" id="ASGY01000086">
    <property type="protein sequence ID" value="KGE67598.1"/>
    <property type="molecule type" value="Genomic_DNA"/>
</dbReference>
<dbReference type="OrthoDB" id="6868340at2"/>
<sequence length="354" mass="38693">MLYNPRMDRLMVSSGSVRPLDAKVTIWISAMSAALYPWILEAFHWAVTLAGGINGSLSAGHIVVAALLLIAAFAVPLICLIMAGRVIHAAPRESTRARRFALLAVAVPTLYVFFGVLTYMAGSTIPDTWVWSPAWLLLGAWATREGDSSMLSQAHPSSRLRVAHGISGSITALYVLFHIINHLFGLISPQAHAAVMDIGRTVYRAAAIEPLLVTVMLFQIISGLRLAWTWTETTADRYRVFQVASGVFMSVFILGHMNSVFIFARTFLDIPTDWAFAAGLPAGLIHDAWNIRLLPHYALGVFFVLTHLFSGLRVVLLAHEVSQSNANRIWWLGAGISSLISVAIMCGMTGLRLI</sequence>
<dbReference type="GO" id="GO:0016020">
    <property type="term" value="C:membrane"/>
    <property type="evidence" value="ECO:0007669"/>
    <property type="project" value="InterPro"/>
</dbReference>
<evidence type="ECO:0000256" key="3">
    <source>
        <dbReference type="SAM" id="Phobius"/>
    </source>
</evidence>
<dbReference type="SUPFAM" id="SSF81343">
    <property type="entry name" value="Fumarate reductase respiratory complex transmembrane subunits"/>
    <property type="match status" value="1"/>
</dbReference>
<evidence type="ECO:0000256" key="2">
    <source>
        <dbReference type="ARBA" id="ARBA00022989"/>
    </source>
</evidence>
<gene>
    <name evidence="4" type="ORF">K814_0112560</name>
</gene>
<keyword evidence="2 3" id="KW-1133">Transmembrane helix</keyword>
<keyword evidence="1 3" id="KW-0812">Transmembrane</keyword>
<feature type="transmembrane region" description="Helical" evidence="3">
    <location>
        <begin position="207"/>
        <end position="228"/>
    </location>
</feature>
<comment type="caution">
    <text evidence="4">The sequence shown here is derived from an EMBL/GenBank/DDBJ whole genome shotgun (WGS) entry which is preliminary data.</text>
</comment>
<feature type="transmembrane region" description="Helical" evidence="3">
    <location>
        <begin position="329"/>
        <end position="351"/>
    </location>
</feature>
<feature type="transmembrane region" description="Helical" evidence="3">
    <location>
        <begin position="20"/>
        <end position="39"/>
    </location>
</feature>
<dbReference type="Proteomes" id="UP000030060">
    <property type="component" value="Unassembled WGS sequence"/>
</dbReference>
<keyword evidence="3" id="KW-0472">Membrane</keyword>